<dbReference type="RefSeq" id="WP_086073475.1">
    <property type="nucleotide sequence ID" value="NZ_CP021109.1"/>
</dbReference>
<dbReference type="InterPro" id="IPR047110">
    <property type="entry name" value="GABD/Sad-like"/>
</dbReference>
<evidence type="ECO:0000256" key="2">
    <source>
        <dbReference type="ARBA" id="ARBA00022857"/>
    </source>
</evidence>
<dbReference type="FunFam" id="3.40.309.10:FF:000010">
    <property type="entry name" value="Gamma-aminobutyraldehyde dehydrogenase"/>
    <property type="match status" value="1"/>
</dbReference>
<sequence>MIQSINPYDETVLETFQEHDDAAVDATLTRARTAQREWRRTSLTERQALLRRLASTLRAGKQEYASLITAEMGKPVTEAMAEVEKCAVNCDYYATEAERLLAPEVIASNATHSEVVFDPLGTVLAVMPWNYPFWQVMRFAAPALLAGNTAVLKHANNVPQCALALAKLFERADAPAGLFSTLLVNASRVQRLIADDRIAAVTFTGSTPVGRTIAAQAGAALKKQVLELGGSDPFIVLADADIDLAARTAVKARFHNAGQSCISAKRFIVEEGVADAFVEAFVTHTRALKMGDPRDTAVDVGPMARNNLRMELHAQVHASVDAGARLRLGGAPGEGKGYFYGPTVLDRVTPQMAAGRDETFGPAAAIIRCRDADDAIRIANDTVFGLGAAIWTGDVGRGQRLARDIEAGAVFVNGTVASDPRLPFGGIKQSGYGRELSSYGLKEFTNIKSVWTGPAR</sequence>
<dbReference type="InterPro" id="IPR015590">
    <property type="entry name" value="Aldehyde_DH_dom"/>
</dbReference>
<dbReference type="InterPro" id="IPR016161">
    <property type="entry name" value="Ald_DH/histidinol_DH"/>
</dbReference>
<feature type="domain" description="Aldehyde dehydrogenase" evidence="4">
    <location>
        <begin position="2"/>
        <end position="450"/>
    </location>
</feature>
<dbReference type="InterPro" id="IPR016163">
    <property type="entry name" value="Ald_DH_C"/>
</dbReference>
<dbReference type="Pfam" id="PF00171">
    <property type="entry name" value="Aldedh"/>
    <property type="match status" value="1"/>
</dbReference>
<evidence type="ECO:0000313" key="5">
    <source>
        <dbReference type="EMBL" id="ARP88474.1"/>
    </source>
</evidence>
<dbReference type="GO" id="GO:0004777">
    <property type="term" value="F:succinate-semialdehyde dehydrogenase (NAD+) activity"/>
    <property type="evidence" value="ECO:0007669"/>
    <property type="project" value="TreeGrafter"/>
</dbReference>
<dbReference type="CDD" id="cd07100">
    <property type="entry name" value="ALDH_SSADH1_GabD1"/>
    <property type="match status" value="1"/>
</dbReference>
<protein>
    <submittedName>
        <fullName evidence="5">NADP-dependent succinic semialdehyde dehydrogenase</fullName>
    </submittedName>
</protein>
<evidence type="ECO:0000259" key="4">
    <source>
        <dbReference type="Pfam" id="PF00171"/>
    </source>
</evidence>
<gene>
    <name evidence="5" type="ORF">CAL13_02305</name>
</gene>
<dbReference type="EMBL" id="CP021109">
    <property type="protein sequence ID" value="ARP88474.1"/>
    <property type="molecule type" value="Genomic_DNA"/>
</dbReference>
<accession>A0A1W6Z5L3</accession>
<proteinExistence type="inferred from homology"/>
<dbReference type="InterPro" id="IPR044148">
    <property type="entry name" value="ALDH_GabD1-like"/>
</dbReference>
<keyword evidence="6" id="KW-1185">Reference proteome</keyword>
<organism evidence="5 6">
    <name type="scientific">Bordetella genomosp. 9</name>
    <dbReference type="NCBI Taxonomy" id="1416803"/>
    <lineage>
        <taxon>Bacteria</taxon>
        <taxon>Pseudomonadati</taxon>
        <taxon>Pseudomonadota</taxon>
        <taxon>Betaproteobacteria</taxon>
        <taxon>Burkholderiales</taxon>
        <taxon>Alcaligenaceae</taxon>
        <taxon>Bordetella</taxon>
    </lineage>
</organism>
<dbReference type="InterPro" id="IPR016162">
    <property type="entry name" value="Ald_DH_N"/>
</dbReference>
<dbReference type="Gene3D" id="3.40.605.10">
    <property type="entry name" value="Aldehyde Dehydrogenase, Chain A, domain 1"/>
    <property type="match status" value="1"/>
</dbReference>
<comment type="similarity">
    <text evidence="1">Belongs to the aldehyde dehydrogenase family.</text>
</comment>
<evidence type="ECO:0000313" key="6">
    <source>
        <dbReference type="Proteomes" id="UP000194139"/>
    </source>
</evidence>
<reference evidence="5 6" key="1">
    <citation type="submission" date="2017-05" db="EMBL/GenBank/DDBJ databases">
        <title>Complete and WGS of Bordetella genogroups.</title>
        <authorList>
            <person name="Spilker T."/>
            <person name="LiPuma J."/>
        </authorList>
    </citation>
    <scope>NUCLEOTIDE SEQUENCE [LARGE SCALE GENOMIC DNA]</scope>
    <source>
        <strain evidence="5 6">AU17164</strain>
    </source>
</reference>
<dbReference type="AlphaFoldDB" id="A0A1W6Z5L3"/>
<dbReference type="GO" id="GO:0004030">
    <property type="term" value="F:aldehyde dehydrogenase [NAD(P)+] activity"/>
    <property type="evidence" value="ECO:0007669"/>
    <property type="project" value="InterPro"/>
</dbReference>
<dbReference type="FunFam" id="3.40.605.10:FF:000012">
    <property type="entry name" value="NAD-dependent succinate-semialdehyde dehydrogenase"/>
    <property type="match status" value="1"/>
</dbReference>
<keyword evidence="2" id="KW-0521">NADP</keyword>
<dbReference type="PANTHER" id="PTHR43217:SF1">
    <property type="entry name" value="SUCCINATE SEMIALDEHYDE DEHYDROGENASE [NAD(P)+] SAD"/>
    <property type="match status" value="1"/>
</dbReference>
<dbReference type="Proteomes" id="UP000194139">
    <property type="component" value="Chromosome"/>
</dbReference>
<evidence type="ECO:0000256" key="3">
    <source>
        <dbReference type="ARBA" id="ARBA00023002"/>
    </source>
</evidence>
<dbReference type="PANTHER" id="PTHR43217">
    <property type="entry name" value="SUCCINATE SEMIALDEHYDE DEHYDROGENASE [NAD(P)+] SAD"/>
    <property type="match status" value="1"/>
</dbReference>
<dbReference type="Gene3D" id="3.40.309.10">
    <property type="entry name" value="Aldehyde Dehydrogenase, Chain A, domain 2"/>
    <property type="match status" value="1"/>
</dbReference>
<name>A0A1W6Z5L3_9BORD</name>
<dbReference type="SUPFAM" id="SSF53720">
    <property type="entry name" value="ALDH-like"/>
    <property type="match status" value="1"/>
</dbReference>
<evidence type="ECO:0000256" key="1">
    <source>
        <dbReference type="ARBA" id="ARBA00009986"/>
    </source>
</evidence>
<keyword evidence="3" id="KW-0560">Oxidoreductase</keyword>